<keyword evidence="13" id="KW-1185">Reference proteome</keyword>
<dbReference type="Proteomes" id="UP001476247">
    <property type="component" value="Unassembled WGS sequence"/>
</dbReference>
<comment type="function">
    <text evidence="10">Essential component of the signal peptidase complex (SPC) which catalyzes the cleavage of N-terminal signal sequences from nascent proteins as they are translocated into the lumen of the endoplasmic reticulum. Essential for the SPC catalytic activity, possibly by stabilizing and positioning the active center of the complex close to the lumenal surface. Essential for viability.</text>
</comment>
<evidence type="ECO:0000256" key="3">
    <source>
        <dbReference type="ARBA" id="ARBA00022692"/>
    </source>
</evidence>
<evidence type="ECO:0000313" key="12">
    <source>
        <dbReference type="EMBL" id="GAA5795054.1"/>
    </source>
</evidence>
<dbReference type="EMBL" id="BAABUJ010000004">
    <property type="protein sequence ID" value="GAA5795054.1"/>
    <property type="molecule type" value="Genomic_DNA"/>
</dbReference>
<evidence type="ECO:0000256" key="6">
    <source>
        <dbReference type="ARBA" id="ARBA00022989"/>
    </source>
</evidence>
<keyword evidence="4" id="KW-0256">Endoplasmic reticulum</keyword>
<keyword evidence="5" id="KW-0735">Signal-anchor</keyword>
<evidence type="ECO:0000256" key="8">
    <source>
        <dbReference type="ARBA" id="ARBA00029556"/>
    </source>
</evidence>
<organism evidence="12 13">
    <name type="scientific">Helicostylum pulchrum</name>
    <dbReference type="NCBI Taxonomy" id="562976"/>
    <lineage>
        <taxon>Eukaryota</taxon>
        <taxon>Fungi</taxon>
        <taxon>Fungi incertae sedis</taxon>
        <taxon>Mucoromycota</taxon>
        <taxon>Mucoromycotina</taxon>
        <taxon>Mucoromycetes</taxon>
        <taxon>Mucorales</taxon>
        <taxon>Mucorineae</taxon>
        <taxon>Mucoraceae</taxon>
        <taxon>Helicostylum</taxon>
    </lineage>
</organism>
<comment type="similarity">
    <text evidence="2">Belongs to the SPCS3 family.</text>
</comment>
<evidence type="ECO:0000256" key="11">
    <source>
        <dbReference type="SAM" id="Phobius"/>
    </source>
</evidence>
<dbReference type="InterPro" id="IPR007653">
    <property type="entry name" value="SPC3"/>
</dbReference>
<evidence type="ECO:0000256" key="5">
    <source>
        <dbReference type="ARBA" id="ARBA00022968"/>
    </source>
</evidence>
<keyword evidence="3 11" id="KW-0812">Transmembrane</keyword>
<comment type="caution">
    <text evidence="12">The sequence shown here is derived from an EMBL/GenBank/DDBJ whole genome shotgun (WGS) entry which is preliminary data.</text>
</comment>
<evidence type="ECO:0000313" key="13">
    <source>
        <dbReference type="Proteomes" id="UP001476247"/>
    </source>
</evidence>
<protein>
    <recommendedName>
        <fullName evidence="8">Signal peptidase complex subunit 3</fullName>
    </recommendedName>
    <alternativeName>
        <fullName evidence="9">Microsomal signal peptidase subunit 3</fullName>
    </alternativeName>
</protein>
<dbReference type="PANTHER" id="PTHR12804:SF0">
    <property type="entry name" value="SIGNAL PEPTIDASE COMPLEX SUBUNIT 3"/>
    <property type="match status" value="1"/>
</dbReference>
<evidence type="ECO:0000256" key="10">
    <source>
        <dbReference type="ARBA" id="ARBA00045670"/>
    </source>
</evidence>
<evidence type="ECO:0000256" key="7">
    <source>
        <dbReference type="ARBA" id="ARBA00023136"/>
    </source>
</evidence>
<evidence type="ECO:0000256" key="1">
    <source>
        <dbReference type="ARBA" id="ARBA00004648"/>
    </source>
</evidence>
<sequence length="285" mass="32837">MNIPVLSKLLEIYEKEKYVWERLYLPFFIVWQHDVNATKNIKFISTPKLQDKELSAVFCRRTKLESYIRRIEHGSHPCELRDLQQYLQLLSNVRVLLTKEKEKKKLISIECPNVFSFAVSVLGTILAIVALISAISGYGSINGKVQVHADNVKIVTRRYGPENTDYRNSKSEFARLTFDIDADFTPMFNWNTKQVFVTVVAEYQSKNFDRNSVVIWDKIITSKEKANLKLRNVNNKYALIDVAQKWNYEKANLTLVWDVTPYVGILQAGQSSQGSGFVIPPFSSQ</sequence>
<keyword evidence="6 11" id="KW-1133">Transmembrane helix</keyword>
<feature type="transmembrane region" description="Helical" evidence="11">
    <location>
        <begin position="114"/>
        <end position="138"/>
    </location>
</feature>
<dbReference type="PANTHER" id="PTHR12804">
    <property type="entry name" value="MICROSOMAL SIGNAL PEPTIDASE 23 KD SUBUNIT SPC22/23"/>
    <property type="match status" value="1"/>
</dbReference>
<evidence type="ECO:0000256" key="2">
    <source>
        <dbReference type="ARBA" id="ARBA00009289"/>
    </source>
</evidence>
<name>A0ABP9XJS9_9FUNG</name>
<proteinExistence type="inferred from homology"/>
<reference evidence="12 13" key="1">
    <citation type="submission" date="2024-04" db="EMBL/GenBank/DDBJ databases">
        <title>genome sequences of Mucor flavus KT1a and Helicostylum pulchrum KT1b strains isolation_sourced from the surface of a dry-aged beef.</title>
        <authorList>
            <person name="Toyotome T."/>
            <person name="Hosono M."/>
            <person name="Torimaru M."/>
            <person name="Fukuda K."/>
            <person name="Mikami N."/>
        </authorList>
    </citation>
    <scope>NUCLEOTIDE SEQUENCE [LARGE SCALE GENOMIC DNA]</scope>
    <source>
        <strain evidence="12 13">KT1b</strain>
    </source>
</reference>
<keyword evidence="7 11" id="KW-0472">Membrane</keyword>
<gene>
    <name evidence="12" type="ORF">HPULCUR_000405</name>
</gene>
<comment type="subcellular location">
    <subcellularLocation>
        <location evidence="1">Endoplasmic reticulum membrane</location>
        <topology evidence="1">Single-pass type II membrane protein</topology>
    </subcellularLocation>
</comment>
<accession>A0ABP9XJS9</accession>
<dbReference type="Pfam" id="PF04573">
    <property type="entry name" value="SPC22"/>
    <property type="match status" value="1"/>
</dbReference>
<evidence type="ECO:0000256" key="4">
    <source>
        <dbReference type="ARBA" id="ARBA00022824"/>
    </source>
</evidence>
<evidence type="ECO:0000256" key="9">
    <source>
        <dbReference type="ARBA" id="ARBA00033146"/>
    </source>
</evidence>